<dbReference type="HAMAP" id="MF_00461">
    <property type="entry name" value="RsxC_RnfC"/>
    <property type="match status" value="1"/>
</dbReference>
<dbReference type="GO" id="GO:0051539">
    <property type="term" value="F:4 iron, 4 sulfur cluster binding"/>
    <property type="evidence" value="ECO:0007669"/>
    <property type="project" value="UniProtKB-KW"/>
</dbReference>
<dbReference type="Pfam" id="PF13375">
    <property type="entry name" value="RnfC_N"/>
    <property type="match status" value="1"/>
</dbReference>
<feature type="binding site" evidence="8">
    <location>
        <position position="368"/>
    </location>
    <ligand>
        <name>[4Fe-4S] cluster</name>
        <dbReference type="ChEBI" id="CHEBI:49883"/>
        <label>1</label>
    </ligand>
</feature>
<feature type="domain" description="4Fe-4S ferredoxin-type" evidence="9">
    <location>
        <begin position="397"/>
        <end position="427"/>
    </location>
</feature>
<feature type="domain" description="4Fe-4S ferredoxin-type" evidence="9">
    <location>
        <begin position="358"/>
        <end position="381"/>
    </location>
</feature>
<dbReference type="PROSITE" id="PS51379">
    <property type="entry name" value="4FE4S_FER_2"/>
    <property type="match status" value="2"/>
</dbReference>
<dbReference type="RefSeq" id="WP_093919666.1">
    <property type="nucleotide sequence ID" value="NZ_FONW01000003.1"/>
</dbReference>
<keyword evidence="8" id="KW-1003">Cell membrane</keyword>
<gene>
    <name evidence="8" type="primary">rnfC</name>
    <name evidence="10" type="ORF">SAMN05216283_103252</name>
</gene>
<dbReference type="SUPFAM" id="SSF142019">
    <property type="entry name" value="Nqo1 FMN-binding domain-like"/>
    <property type="match status" value="1"/>
</dbReference>
<dbReference type="STRING" id="655355.SAMN05216283_103252"/>
<proteinExistence type="inferred from homology"/>
<dbReference type="InterPro" id="IPR017900">
    <property type="entry name" value="4Fe4S_Fe_S_CS"/>
</dbReference>
<dbReference type="EC" id="7.-.-.-" evidence="8"/>
<keyword evidence="8" id="KW-1278">Translocase</keyword>
<keyword evidence="2 8" id="KW-0004">4Fe-4S</keyword>
<keyword evidence="5 8" id="KW-0249">Electron transport</keyword>
<evidence type="ECO:0000256" key="4">
    <source>
        <dbReference type="ARBA" id="ARBA00022737"/>
    </source>
</evidence>
<dbReference type="Proteomes" id="UP000198964">
    <property type="component" value="Unassembled WGS sequence"/>
</dbReference>
<dbReference type="PANTHER" id="PTHR43034">
    <property type="entry name" value="ION-TRANSLOCATING OXIDOREDUCTASE COMPLEX SUBUNIT C"/>
    <property type="match status" value="1"/>
</dbReference>
<evidence type="ECO:0000313" key="11">
    <source>
        <dbReference type="Proteomes" id="UP000198964"/>
    </source>
</evidence>
<dbReference type="InterPro" id="IPR019554">
    <property type="entry name" value="Soluble_ligand-bd"/>
</dbReference>
<keyword evidence="1 8" id="KW-0813">Transport</keyword>
<feature type="binding site" evidence="8">
    <location>
        <position position="410"/>
    </location>
    <ligand>
        <name>[4Fe-4S] cluster</name>
        <dbReference type="ChEBI" id="CHEBI:49883"/>
        <label>2</label>
    </ligand>
</feature>
<evidence type="ECO:0000256" key="2">
    <source>
        <dbReference type="ARBA" id="ARBA00022485"/>
    </source>
</evidence>
<protein>
    <recommendedName>
        <fullName evidence="8">Ion-translocating oxidoreductase complex subunit C</fullName>
        <ecNumber evidence="8">7.-.-.-</ecNumber>
    </recommendedName>
    <alternativeName>
        <fullName evidence="8">Rnf electron transport complex subunit C</fullName>
    </alternativeName>
</protein>
<organism evidence="10 11">
    <name type="scientific">Sunxiuqinia elliptica</name>
    <dbReference type="NCBI Taxonomy" id="655355"/>
    <lineage>
        <taxon>Bacteria</taxon>
        <taxon>Pseudomonadati</taxon>
        <taxon>Bacteroidota</taxon>
        <taxon>Bacteroidia</taxon>
        <taxon>Marinilabiliales</taxon>
        <taxon>Prolixibacteraceae</taxon>
        <taxon>Sunxiuqinia</taxon>
    </lineage>
</organism>
<reference evidence="10 11" key="1">
    <citation type="submission" date="2016-10" db="EMBL/GenBank/DDBJ databases">
        <authorList>
            <person name="de Groot N.N."/>
        </authorList>
    </citation>
    <scope>NUCLEOTIDE SEQUENCE [LARGE SCALE GENOMIC DNA]</scope>
    <source>
        <strain evidence="10 11">CGMCC 1.9156</strain>
    </source>
</reference>
<dbReference type="Pfam" id="PF13237">
    <property type="entry name" value="Fer4_10"/>
    <property type="match status" value="1"/>
</dbReference>
<keyword evidence="3 8" id="KW-0479">Metal-binding</keyword>
<dbReference type="Pfam" id="PF01512">
    <property type="entry name" value="Complex1_51K"/>
    <property type="match status" value="1"/>
</dbReference>
<evidence type="ECO:0000256" key="6">
    <source>
        <dbReference type="ARBA" id="ARBA00023004"/>
    </source>
</evidence>
<evidence type="ECO:0000256" key="5">
    <source>
        <dbReference type="ARBA" id="ARBA00022982"/>
    </source>
</evidence>
<keyword evidence="7 8" id="KW-0411">Iron-sulfur</keyword>
<name>A0A1I2H4M8_9BACT</name>
<dbReference type="SUPFAM" id="SSF46548">
    <property type="entry name" value="alpha-helical ferredoxin"/>
    <property type="match status" value="1"/>
</dbReference>
<feature type="binding site" evidence="8">
    <location>
        <position position="417"/>
    </location>
    <ligand>
        <name>[4Fe-4S] cluster</name>
        <dbReference type="ChEBI" id="CHEBI:49883"/>
        <label>1</label>
    </ligand>
</feature>
<dbReference type="EMBL" id="FONW01000003">
    <property type="protein sequence ID" value="SFF24353.1"/>
    <property type="molecule type" value="Genomic_DNA"/>
</dbReference>
<feature type="binding site" evidence="8">
    <location>
        <position position="407"/>
    </location>
    <ligand>
        <name>[4Fe-4S] cluster</name>
        <dbReference type="ChEBI" id="CHEBI:49883"/>
        <label>2</label>
    </ligand>
</feature>
<comment type="subunit">
    <text evidence="8">The complex is composed of six subunits: RnfA, RnfB, RnfC, RnfD, RnfE and RnfG.</text>
</comment>
<comment type="subcellular location">
    <subcellularLocation>
        <location evidence="8">Cell membrane</location>
        <topology evidence="8">Peripheral membrane protein</topology>
    </subcellularLocation>
</comment>
<sequence>MLKTFKLGGVHPAENKLSADKAIEKLALPKSVFIPVAQHIGAPAQALVKKGDQVKVGQLVAKSGGFVSANIHSSVSGTVKKVDLAMDSSGYPKQGILIDVEGDEWETGIDTSSTLVKNFETDPKKIIDRINEAGVVGLGGATFPTHVKLVPPQGMKAEVLLINGVECEPYLTSDHRVMLEKADELLVGVRLLMCALEVDKAYIGIENNKPDAIKHLKELAAKESGIEIVPLKVKYPQGGEKQLIKAVTGREVPSGALPIAVGAVVSNVGTALAVYEAVQKNKPLVERVVTITGKSVKNPANFLVRVGTPIQYLIDAAGGLPEDTGKIISGGPMMGKAVASTDIPVTKGTSGILLMQDAEAKRQPMKNCIRCTRCVTVCPMGLEPYFLMTVSDKQIWEKAEASKIMDCIECGSCSYTCPADRPLLDYIRLGKGKVGNIIRSRKK</sequence>
<dbReference type="NCBIfam" id="NF003454">
    <property type="entry name" value="PRK05035.1"/>
    <property type="match status" value="1"/>
</dbReference>
<evidence type="ECO:0000256" key="7">
    <source>
        <dbReference type="ARBA" id="ARBA00023014"/>
    </source>
</evidence>
<feature type="binding site" evidence="8">
    <location>
        <position position="413"/>
    </location>
    <ligand>
        <name>[4Fe-4S] cluster</name>
        <dbReference type="ChEBI" id="CHEBI:49883"/>
        <label>2</label>
    </ligand>
</feature>
<feature type="binding site" evidence="8">
    <location>
        <position position="371"/>
    </location>
    <ligand>
        <name>[4Fe-4S] cluster</name>
        <dbReference type="ChEBI" id="CHEBI:49883"/>
        <label>1</label>
    </ligand>
</feature>
<feature type="binding site" evidence="8">
    <location>
        <position position="374"/>
    </location>
    <ligand>
        <name>[4Fe-4S] cluster</name>
        <dbReference type="ChEBI" id="CHEBI:49883"/>
        <label>1</label>
    </ligand>
</feature>
<dbReference type="AlphaFoldDB" id="A0A1I2H4M8"/>
<evidence type="ECO:0000259" key="9">
    <source>
        <dbReference type="PROSITE" id="PS51379"/>
    </source>
</evidence>
<dbReference type="PROSITE" id="PS00198">
    <property type="entry name" value="4FE4S_FER_1"/>
    <property type="match status" value="1"/>
</dbReference>
<dbReference type="NCBIfam" id="TIGR01945">
    <property type="entry name" value="rnfC"/>
    <property type="match status" value="1"/>
</dbReference>
<keyword evidence="8" id="KW-0472">Membrane</keyword>
<comment type="similarity">
    <text evidence="8">Belongs to the 4Fe4S bacterial-type ferredoxin family. RnfC subfamily.</text>
</comment>
<dbReference type="GO" id="GO:0022900">
    <property type="term" value="P:electron transport chain"/>
    <property type="evidence" value="ECO:0007669"/>
    <property type="project" value="UniProtKB-UniRule"/>
</dbReference>
<comment type="function">
    <text evidence="8">Part of a membrane-bound complex that couples electron transfer with translocation of ions across the membrane.</text>
</comment>
<keyword evidence="11" id="KW-1185">Reference proteome</keyword>
<dbReference type="InterPro" id="IPR037225">
    <property type="entry name" value="Nuo51_FMN-bd_sf"/>
</dbReference>
<evidence type="ECO:0000256" key="1">
    <source>
        <dbReference type="ARBA" id="ARBA00022448"/>
    </source>
</evidence>
<evidence type="ECO:0000313" key="10">
    <source>
        <dbReference type="EMBL" id="SFF24353.1"/>
    </source>
</evidence>
<comment type="cofactor">
    <cofactor evidence="8">
        <name>[4Fe-4S] cluster</name>
        <dbReference type="ChEBI" id="CHEBI:49883"/>
    </cofactor>
    <text evidence="8">Binds 2 [4Fe-4S] clusters per subunit.</text>
</comment>
<dbReference type="PANTHER" id="PTHR43034:SF2">
    <property type="entry name" value="ION-TRANSLOCATING OXIDOREDUCTASE COMPLEX SUBUNIT C"/>
    <property type="match status" value="1"/>
</dbReference>
<dbReference type="InterPro" id="IPR017896">
    <property type="entry name" value="4Fe4S_Fe-S-bd"/>
</dbReference>
<dbReference type="Gene3D" id="3.40.50.11540">
    <property type="entry name" value="NADH-ubiquinone oxidoreductase 51kDa subunit"/>
    <property type="match status" value="1"/>
</dbReference>
<accession>A0A1I2H4M8</accession>
<dbReference type="GO" id="GO:0005886">
    <property type="term" value="C:plasma membrane"/>
    <property type="evidence" value="ECO:0007669"/>
    <property type="project" value="UniProtKB-SubCell"/>
</dbReference>
<evidence type="ECO:0000256" key="3">
    <source>
        <dbReference type="ARBA" id="ARBA00022723"/>
    </source>
</evidence>
<keyword evidence="4 8" id="KW-0677">Repeat</keyword>
<dbReference type="GO" id="GO:0009055">
    <property type="term" value="F:electron transfer activity"/>
    <property type="evidence" value="ECO:0007669"/>
    <property type="project" value="InterPro"/>
</dbReference>
<dbReference type="InterPro" id="IPR026902">
    <property type="entry name" value="RnfC_N"/>
</dbReference>
<feature type="binding site" evidence="8">
    <location>
        <position position="378"/>
    </location>
    <ligand>
        <name>[4Fe-4S] cluster</name>
        <dbReference type="ChEBI" id="CHEBI:49883"/>
        <label>2</label>
    </ligand>
</feature>
<dbReference type="InterPro" id="IPR010208">
    <property type="entry name" value="Ion_transpt_RnfC/RsxC"/>
</dbReference>
<dbReference type="GO" id="GO:0046872">
    <property type="term" value="F:metal ion binding"/>
    <property type="evidence" value="ECO:0007669"/>
    <property type="project" value="UniProtKB-KW"/>
</dbReference>
<dbReference type="Gene3D" id="3.30.70.20">
    <property type="match status" value="1"/>
</dbReference>
<keyword evidence="6 8" id="KW-0408">Iron</keyword>
<dbReference type="InterPro" id="IPR011538">
    <property type="entry name" value="Nuo51_FMN-bd"/>
</dbReference>
<evidence type="ECO:0000256" key="8">
    <source>
        <dbReference type="HAMAP-Rule" id="MF_00461"/>
    </source>
</evidence>
<dbReference type="Pfam" id="PF10531">
    <property type="entry name" value="SLBB"/>
    <property type="match status" value="1"/>
</dbReference>